<accession>A0A2Z7BZ18</accession>
<dbReference type="EMBL" id="KV000873">
    <property type="protein sequence ID" value="KZV39893.1"/>
    <property type="molecule type" value="Genomic_DNA"/>
</dbReference>
<protein>
    <submittedName>
        <fullName evidence="2">Uncharacterized protein</fullName>
    </submittedName>
</protein>
<reference evidence="2 3" key="1">
    <citation type="journal article" date="2015" name="Proc. Natl. Acad. Sci. U.S.A.">
        <title>The resurrection genome of Boea hygrometrica: A blueprint for survival of dehydration.</title>
        <authorList>
            <person name="Xiao L."/>
            <person name="Yang G."/>
            <person name="Zhang L."/>
            <person name="Yang X."/>
            <person name="Zhao S."/>
            <person name="Ji Z."/>
            <person name="Zhou Q."/>
            <person name="Hu M."/>
            <person name="Wang Y."/>
            <person name="Chen M."/>
            <person name="Xu Y."/>
            <person name="Jin H."/>
            <person name="Xiao X."/>
            <person name="Hu G."/>
            <person name="Bao F."/>
            <person name="Hu Y."/>
            <person name="Wan P."/>
            <person name="Li L."/>
            <person name="Deng X."/>
            <person name="Kuang T."/>
            <person name="Xiang C."/>
            <person name="Zhu J.K."/>
            <person name="Oliver M.J."/>
            <person name="He Y."/>
        </authorList>
    </citation>
    <scope>NUCLEOTIDE SEQUENCE [LARGE SCALE GENOMIC DNA]</scope>
    <source>
        <strain evidence="3">cv. XS01</strain>
    </source>
</reference>
<name>A0A2Z7BZ18_9LAMI</name>
<feature type="compositionally biased region" description="Polar residues" evidence="1">
    <location>
        <begin position="39"/>
        <end position="52"/>
    </location>
</feature>
<dbReference type="Proteomes" id="UP000250235">
    <property type="component" value="Unassembled WGS sequence"/>
</dbReference>
<evidence type="ECO:0000313" key="3">
    <source>
        <dbReference type="Proteomes" id="UP000250235"/>
    </source>
</evidence>
<gene>
    <name evidence="2" type="ORF">F511_04533</name>
</gene>
<organism evidence="2 3">
    <name type="scientific">Dorcoceras hygrometricum</name>
    <dbReference type="NCBI Taxonomy" id="472368"/>
    <lineage>
        <taxon>Eukaryota</taxon>
        <taxon>Viridiplantae</taxon>
        <taxon>Streptophyta</taxon>
        <taxon>Embryophyta</taxon>
        <taxon>Tracheophyta</taxon>
        <taxon>Spermatophyta</taxon>
        <taxon>Magnoliopsida</taxon>
        <taxon>eudicotyledons</taxon>
        <taxon>Gunneridae</taxon>
        <taxon>Pentapetalae</taxon>
        <taxon>asterids</taxon>
        <taxon>lamiids</taxon>
        <taxon>Lamiales</taxon>
        <taxon>Gesneriaceae</taxon>
        <taxon>Didymocarpoideae</taxon>
        <taxon>Trichosporeae</taxon>
        <taxon>Loxocarpinae</taxon>
        <taxon>Dorcoceras</taxon>
    </lineage>
</organism>
<evidence type="ECO:0000256" key="1">
    <source>
        <dbReference type="SAM" id="MobiDB-lite"/>
    </source>
</evidence>
<sequence length="75" mass="8252">MSRRGSGKGRRDITTEGVSSDGSAHDLAGLAQPLKQLVGQASQESGQPSGRGSSHKDPQERFWHRHKRQAFQLRD</sequence>
<dbReference type="AlphaFoldDB" id="A0A2Z7BZ18"/>
<feature type="region of interest" description="Disordered" evidence="1">
    <location>
        <begin position="1"/>
        <end position="75"/>
    </location>
</feature>
<proteinExistence type="predicted"/>
<evidence type="ECO:0000313" key="2">
    <source>
        <dbReference type="EMBL" id="KZV39893.1"/>
    </source>
</evidence>
<keyword evidence="3" id="KW-1185">Reference proteome</keyword>